<dbReference type="AlphaFoldDB" id="A0A4Y7PX86"/>
<evidence type="ECO:0000313" key="3">
    <source>
        <dbReference type="Proteomes" id="UP000294933"/>
    </source>
</evidence>
<dbReference type="Proteomes" id="UP000294933">
    <property type="component" value="Unassembled WGS sequence"/>
</dbReference>
<evidence type="ECO:0000313" key="2">
    <source>
        <dbReference type="EMBL" id="TDL20014.1"/>
    </source>
</evidence>
<dbReference type="EMBL" id="ML170191">
    <property type="protein sequence ID" value="TDL20014.1"/>
    <property type="molecule type" value="Genomic_DNA"/>
</dbReference>
<sequence length="128" mass="13925">MTEHPLSSHFLLPISDTPGSGVGAAAYDGDFNDREEDAERVGEGYSQSSRWPIPSSRAGGQSFLSSKTRPSYRRPGFLGLDATVSNRAEAEALVHKTQKEILDLVQFPGEEVISETDRVLLSARLAAY</sequence>
<feature type="compositionally biased region" description="Polar residues" evidence="1">
    <location>
        <begin position="58"/>
        <end position="69"/>
    </location>
</feature>
<name>A0A4Y7PX86_9AGAM</name>
<organism evidence="2 3">
    <name type="scientific">Rickenella mellea</name>
    <dbReference type="NCBI Taxonomy" id="50990"/>
    <lineage>
        <taxon>Eukaryota</taxon>
        <taxon>Fungi</taxon>
        <taxon>Dikarya</taxon>
        <taxon>Basidiomycota</taxon>
        <taxon>Agaricomycotina</taxon>
        <taxon>Agaricomycetes</taxon>
        <taxon>Hymenochaetales</taxon>
        <taxon>Rickenellaceae</taxon>
        <taxon>Rickenella</taxon>
    </lineage>
</organism>
<protein>
    <submittedName>
        <fullName evidence="2">Uncharacterized protein</fullName>
    </submittedName>
</protein>
<evidence type="ECO:0000256" key="1">
    <source>
        <dbReference type="SAM" id="MobiDB-lite"/>
    </source>
</evidence>
<dbReference type="VEuPathDB" id="FungiDB:BD410DRAFT_841591"/>
<gene>
    <name evidence="2" type="ORF">BD410DRAFT_841591</name>
</gene>
<proteinExistence type="predicted"/>
<feature type="region of interest" description="Disordered" evidence="1">
    <location>
        <begin position="35"/>
        <end position="72"/>
    </location>
</feature>
<reference evidence="2 3" key="1">
    <citation type="submission" date="2018-06" db="EMBL/GenBank/DDBJ databases">
        <title>A transcriptomic atlas of mushroom development highlights an independent origin of complex multicellularity.</title>
        <authorList>
            <consortium name="DOE Joint Genome Institute"/>
            <person name="Krizsan K."/>
            <person name="Almasi E."/>
            <person name="Merenyi Z."/>
            <person name="Sahu N."/>
            <person name="Viragh M."/>
            <person name="Koszo T."/>
            <person name="Mondo S."/>
            <person name="Kiss B."/>
            <person name="Balint B."/>
            <person name="Kues U."/>
            <person name="Barry K."/>
            <person name="Hegedus J.C."/>
            <person name="Henrissat B."/>
            <person name="Johnson J."/>
            <person name="Lipzen A."/>
            <person name="Ohm R."/>
            <person name="Nagy I."/>
            <person name="Pangilinan J."/>
            <person name="Yan J."/>
            <person name="Xiong Y."/>
            <person name="Grigoriev I.V."/>
            <person name="Hibbett D.S."/>
            <person name="Nagy L.G."/>
        </authorList>
    </citation>
    <scope>NUCLEOTIDE SEQUENCE [LARGE SCALE GENOMIC DNA]</scope>
    <source>
        <strain evidence="2 3">SZMC22713</strain>
    </source>
</reference>
<keyword evidence="3" id="KW-1185">Reference proteome</keyword>
<accession>A0A4Y7PX86</accession>